<dbReference type="PROSITE" id="PS00770">
    <property type="entry name" value="AA_TRANSFER_CLASS_4"/>
    <property type="match status" value="1"/>
</dbReference>
<evidence type="ECO:0000256" key="8">
    <source>
        <dbReference type="ARBA" id="ARBA00022576"/>
    </source>
</evidence>
<dbReference type="NCBIfam" id="TIGR01122">
    <property type="entry name" value="ilvE_I"/>
    <property type="match status" value="1"/>
</dbReference>
<keyword evidence="10" id="KW-0808">Transferase</keyword>
<evidence type="ECO:0000256" key="10">
    <source>
        <dbReference type="ARBA" id="ARBA00022679"/>
    </source>
</evidence>
<dbReference type="GO" id="GO:0009098">
    <property type="term" value="P:L-leucine biosynthetic process"/>
    <property type="evidence" value="ECO:0007669"/>
    <property type="project" value="UniProtKB-UniPathway"/>
</dbReference>
<name>A0A381QAF1_9ZZZZ</name>
<dbReference type="AlphaFoldDB" id="A0A381QAF1"/>
<dbReference type="Gene3D" id="3.30.470.10">
    <property type="match status" value="1"/>
</dbReference>
<dbReference type="GO" id="GO:0005829">
    <property type="term" value="C:cytosol"/>
    <property type="evidence" value="ECO:0007669"/>
    <property type="project" value="TreeGrafter"/>
</dbReference>
<comment type="catalytic activity">
    <reaction evidence="14">
        <text>L-isoleucine + 2-oxoglutarate = (S)-3-methyl-2-oxopentanoate + L-glutamate</text>
        <dbReference type="Rhea" id="RHEA:24801"/>
        <dbReference type="ChEBI" id="CHEBI:16810"/>
        <dbReference type="ChEBI" id="CHEBI:29985"/>
        <dbReference type="ChEBI" id="CHEBI:35146"/>
        <dbReference type="ChEBI" id="CHEBI:58045"/>
        <dbReference type="EC" id="2.6.1.42"/>
    </reaction>
</comment>
<evidence type="ECO:0000256" key="2">
    <source>
        <dbReference type="ARBA" id="ARBA00003109"/>
    </source>
</evidence>
<dbReference type="UniPathway" id="UPA00048">
    <property type="reaction ID" value="UER00073"/>
</dbReference>
<dbReference type="InterPro" id="IPR018300">
    <property type="entry name" value="Aminotrans_IV_CS"/>
</dbReference>
<accession>A0A381QAF1</accession>
<dbReference type="PANTHER" id="PTHR42743">
    <property type="entry name" value="AMINO-ACID AMINOTRANSFERASE"/>
    <property type="match status" value="1"/>
</dbReference>
<dbReference type="EC" id="2.6.1.42" evidence="7"/>
<evidence type="ECO:0000313" key="16">
    <source>
        <dbReference type="EMBL" id="SUZ76301.1"/>
    </source>
</evidence>
<dbReference type="GO" id="GO:0004084">
    <property type="term" value="F:branched-chain-amino-acid transaminase activity"/>
    <property type="evidence" value="ECO:0007669"/>
    <property type="project" value="UniProtKB-EC"/>
</dbReference>
<proteinExistence type="inferred from homology"/>
<sequence>MSHVVHYGSSVFEGIRFYDTPNGPATFRLTDHIRRFANSARIYRMDLELSVDELADACREVVNRNGLKEGYIRPVALRGLGALGLHPGKSPVETYIICWPWGQYLGTEALQEGVDVCVSSWARPAPNTLPTLAKAGGNYVISQLMRLEAEENGYAEAIGLGPDGLVSEGSGQNVFVVDAGVLYTPPIDGTLLNGITRGSILKLAASLGIQTREQSIPREMLYIADELFFTGTASEITPVRSVDRIEIGGGGVGPVTESLQEEYLGIATGQLPDRYGWLELINQHTNQPTGDPVL</sequence>
<keyword evidence="11" id="KW-0663">Pyridoxal phosphate</keyword>
<evidence type="ECO:0000256" key="6">
    <source>
        <dbReference type="ARBA" id="ARBA00009320"/>
    </source>
</evidence>
<organism evidence="16">
    <name type="scientific">marine metagenome</name>
    <dbReference type="NCBI Taxonomy" id="408172"/>
    <lineage>
        <taxon>unclassified sequences</taxon>
        <taxon>metagenomes</taxon>
        <taxon>ecological metagenomes</taxon>
    </lineage>
</organism>
<dbReference type="Pfam" id="PF01063">
    <property type="entry name" value="Aminotran_4"/>
    <property type="match status" value="1"/>
</dbReference>
<dbReference type="GO" id="GO:0009099">
    <property type="term" value="P:L-valine biosynthetic process"/>
    <property type="evidence" value="ECO:0007669"/>
    <property type="project" value="UniProtKB-UniPathway"/>
</dbReference>
<protein>
    <recommendedName>
        <fullName evidence="7">branched-chain-amino-acid transaminase</fullName>
        <ecNumber evidence="7">2.6.1.42</ecNumber>
    </recommendedName>
</protein>
<dbReference type="SUPFAM" id="SSF56752">
    <property type="entry name" value="D-aminoacid aminotransferase-like PLP-dependent enzymes"/>
    <property type="match status" value="1"/>
</dbReference>
<comment type="pathway">
    <text evidence="5">Amino-acid biosynthesis; L-leucine biosynthesis; L-leucine from 3-methyl-2-oxobutanoate: step 4/4.</text>
</comment>
<dbReference type="PANTHER" id="PTHR42743:SF11">
    <property type="entry name" value="AMINODEOXYCHORISMATE LYASE"/>
    <property type="match status" value="1"/>
</dbReference>
<comment type="catalytic activity">
    <reaction evidence="15">
        <text>L-leucine + 2-oxoglutarate = 4-methyl-2-oxopentanoate + L-glutamate</text>
        <dbReference type="Rhea" id="RHEA:18321"/>
        <dbReference type="ChEBI" id="CHEBI:16810"/>
        <dbReference type="ChEBI" id="CHEBI:17865"/>
        <dbReference type="ChEBI" id="CHEBI:29985"/>
        <dbReference type="ChEBI" id="CHEBI:57427"/>
        <dbReference type="EC" id="2.6.1.42"/>
    </reaction>
</comment>
<evidence type="ECO:0000256" key="15">
    <source>
        <dbReference type="ARBA" id="ARBA00049229"/>
    </source>
</evidence>
<reference evidence="16" key="1">
    <citation type="submission" date="2018-05" db="EMBL/GenBank/DDBJ databases">
        <authorList>
            <person name="Lanie J.A."/>
            <person name="Ng W.-L."/>
            <person name="Kazmierczak K.M."/>
            <person name="Andrzejewski T.M."/>
            <person name="Davidsen T.M."/>
            <person name="Wayne K.J."/>
            <person name="Tettelin H."/>
            <person name="Glass J.I."/>
            <person name="Rusch D."/>
            <person name="Podicherti R."/>
            <person name="Tsui H.-C.T."/>
            <person name="Winkler M.E."/>
        </authorList>
    </citation>
    <scope>NUCLEOTIDE SEQUENCE</scope>
</reference>
<evidence type="ECO:0000256" key="12">
    <source>
        <dbReference type="ARBA" id="ARBA00023304"/>
    </source>
</evidence>
<keyword evidence="8" id="KW-0032">Aminotransferase</keyword>
<dbReference type="InterPro" id="IPR036038">
    <property type="entry name" value="Aminotransferase-like"/>
</dbReference>
<comment type="similarity">
    <text evidence="6">Belongs to the class-IV pyridoxal-phosphate-dependent aminotransferase family.</text>
</comment>
<comment type="pathway">
    <text evidence="4">Amino-acid biosynthesis; L-valine biosynthesis; L-valine from pyruvate: step 4/4.</text>
</comment>
<dbReference type="InterPro" id="IPR033939">
    <property type="entry name" value="BCAT_family"/>
</dbReference>
<dbReference type="EMBL" id="UINC01001272">
    <property type="protein sequence ID" value="SUZ76301.1"/>
    <property type="molecule type" value="Genomic_DNA"/>
</dbReference>
<evidence type="ECO:0000256" key="13">
    <source>
        <dbReference type="ARBA" id="ARBA00048212"/>
    </source>
</evidence>
<dbReference type="UniPathway" id="UPA00047">
    <property type="reaction ID" value="UER00058"/>
</dbReference>
<dbReference type="NCBIfam" id="NF005146">
    <property type="entry name" value="PRK06606.1"/>
    <property type="match status" value="1"/>
</dbReference>
<comment type="cofactor">
    <cofactor evidence="1">
        <name>pyridoxal 5'-phosphate</name>
        <dbReference type="ChEBI" id="CHEBI:597326"/>
    </cofactor>
</comment>
<evidence type="ECO:0000256" key="9">
    <source>
        <dbReference type="ARBA" id="ARBA00022605"/>
    </source>
</evidence>
<dbReference type="InterPro" id="IPR005785">
    <property type="entry name" value="B_amino_transI"/>
</dbReference>
<keyword evidence="9" id="KW-0028">Amino-acid biosynthesis</keyword>
<keyword evidence="12" id="KW-0100">Branched-chain amino acid biosynthesis</keyword>
<evidence type="ECO:0000256" key="1">
    <source>
        <dbReference type="ARBA" id="ARBA00001933"/>
    </source>
</evidence>
<evidence type="ECO:0000256" key="11">
    <source>
        <dbReference type="ARBA" id="ARBA00022898"/>
    </source>
</evidence>
<dbReference type="InterPro" id="IPR043132">
    <property type="entry name" value="BCAT-like_C"/>
</dbReference>
<dbReference type="FunFam" id="3.20.10.10:FF:000002">
    <property type="entry name" value="D-alanine aminotransferase"/>
    <property type="match status" value="1"/>
</dbReference>
<dbReference type="InterPro" id="IPR043131">
    <property type="entry name" value="BCAT-like_N"/>
</dbReference>
<evidence type="ECO:0000256" key="7">
    <source>
        <dbReference type="ARBA" id="ARBA00013053"/>
    </source>
</evidence>
<comment type="catalytic activity">
    <reaction evidence="13">
        <text>L-valine + 2-oxoglutarate = 3-methyl-2-oxobutanoate + L-glutamate</text>
        <dbReference type="Rhea" id="RHEA:24813"/>
        <dbReference type="ChEBI" id="CHEBI:11851"/>
        <dbReference type="ChEBI" id="CHEBI:16810"/>
        <dbReference type="ChEBI" id="CHEBI:29985"/>
        <dbReference type="ChEBI" id="CHEBI:57762"/>
        <dbReference type="EC" id="2.6.1.42"/>
    </reaction>
</comment>
<comment type="pathway">
    <text evidence="3">Amino-acid biosynthesis; L-isoleucine biosynthesis; L-isoleucine from 2-oxobutanoate: step 4/4.</text>
</comment>
<dbReference type="InterPro" id="IPR001544">
    <property type="entry name" value="Aminotrans_IV"/>
</dbReference>
<dbReference type="Gene3D" id="3.20.10.10">
    <property type="entry name" value="D-amino Acid Aminotransferase, subunit A, domain 2"/>
    <property type="match status" value="1"/>
</dbReference>
<comment type="function">
    <text evidence="2">Acts on leucine, isoleucine and valine.</text>
</comment>
<dbReference type="CDD" id="cd01557">
    <property type="entry name" value="BCAT_beta_family"/>
    <property type="match status" value="1"/>
</dbReference>
<evidence type="ECO:0000256" key="4">
    <source>
        <dbReference type="ARBA" id="ARBA00004931"/>
    </source>
</evidence>
<gene>
    <name evidence="16" type="ORF">METZ01_LOCUS29155</name>
</gene>
<evidence type="ECO:0000256" key="5">
    <source>
        <dbReference type="ARBA" id="ARBA00005072"/>
    </source>
</evidence>
<dbReference type="GO" id="GO:0009097">
    <property type="term" value="P:isoleucine biosynthetic process"/>
    <property type="evidence" value="ECO:0007669"/>
    <property type="project" value="UniProtKB-UniPathway"/>
</dbReference>
<dbReference type="InterPro" id="IPR050571">
    <property type="entry name" value="Class-IV_PLP-Dep_Aminotrnsfr"/>
</dbReference>
<evidence type="ECO:0000256" key="3">
    <source>
        <dbReference type="ARBA" id="ARBA00004824"/>
    </source>
</evidence>
<dbReference type="UniPathway" id="UPA00049">
    <property type="reaction ID" value="UER00062"/>
</dbReference>
<evidence type="ECO:0000256" key="14">
    <source>
        <dbReference type="ARBA" id="ARBA00048798"/>
    </source>
</evidence>